<dbReference type="InterPro" id="IPR006665">
    <property type="entry name" value="OmpA-like"/>
</dbReference>
<protein>
    <submittedName>
        <fullName evidence="8">OmpA family protein</fullName>
    </submittedName>
</protein>
<feature type="chain" id="PRO_5020787412" evidence="6">
    <location>
        <begin position="18"/>
        <end position="221"/>
    </location>
</feature>
<evidence type="ECO:0000256" key="3">
    <source>
        <dbReference type="ARBA" id="ARBA00023237"/>
    </source>
</evidence>
<organism evidence="8 9">
    <name type="scientific">Peteryoungia ipomoeae</name>
    <dbReference type="NCBI Taxonomy" id="1210932"/>
    <lineage>
        <taxon>Bacteria</taxon>
        <taxon>Pseudomonadati</taxon>
        <taxon>Pseudomonadota</taxon>
        <taxon>Alphaproteobacteria</taxon>
        <taxon>Hyphomicrobiales</taxon>
        <taxon>Rhizobiaceae</taxon>
        <taxon>Peteryoungia</taxon>
    </lineage>
</organism>
<dbReference type="AlphaFoldDB" id="A0A4S8P3M4"/>
<dbReference type="InterPro" id="IPR006664">
    <property type="entry name" value="OMP_bac"/>
</dbReference>
<evidence type="ECO:0000259" key="7">
    <source>
        <dbReference type="PROSITE" id="PS51123"/>
    </source>
</evidence>
<keyword evidence="2 4" id="KW-0472">Membrane</keyword>
<dbReference type="PROSITE" id="PS51123">
    <property type="entry name" value="OMPA_2"/>
    <property type="match status" value="1"/>
</dbReference>
<name>A0A4S8P3M4_9HYPH</name>
<evidence type="ECO:0000256" key="1">
    <source>
        <dbReference type="ARBA" id="ARBA00004442"/>
    </source>
</evidence>
<keyword evidence="6" id="KW-0732">Signal</keyword>
<keyword evidence="9" id="KW-1185">Reference proteome</keyword>
<dbReference type="InterPro" id="IPR036737">
    <property type="entry name" value="OmpA-like_sf"/>
</dbReference>
<feature type="signal peptide" evidence="6">
    <location>
        <begin position="1"/>
        <end position="17"/>
    </location>
</feature>
<sequence length="221" mass="22799">MIKKFAILAMCATYLSACTTTDPYTGQQKVSNTAGGAAIGAAVGALGGLAVGGSPVGRRNAALIGAGLGALAGGAIGNYMDQQEAELRAQLEGTGISVTRVGDRIILNMPSNITFATDQDAVMPQFYPTLNSVAIVLRKFEKTLIDVNGHTDSTGSLAHNQALSERRALSVASYLNGQGIDPRRVSSLGFGPSQPVASNATPDGRAQNRRVEIQIAPLTAN</sequence>
<dbReference type="SUPFAM" id="SSF103088">
    <property type="entry name" value="OmpA-like"/>
    <property type="match status" value="1"/>
</dbReference>
<dbReference type="GO" id="GO:0009279">
    <property type="term" value="C:cell outer membrane"/>
    <property type="evidence" value="ECO:0007669"/>
    <property type="project" value="UniProtKB-SubCell"/>
</dbReference>
<dbReference type="EMBL" id="STGV01000004">
    <property type="protein sequence ID" value="THV22344.1"/>
    <property type="molecule type" value="Genomic_DNA"/>
</dbReference>
<feature type="region of interest" description="Disordered" evidence="5">
    <location>
        <begin position="190"/>
        <end position="209"/>
    </location>
</feature>
<dbReference type="Pfam" id="PF13488">
    <property type="entry name" value="Gly-zipper_Omp"/>
    <property type="match status" value="1"/>
</dbReference>
<dbReference type="PRINTS" id="PR01021">
    <property type="entry name" value="OMPADOMAIN"/>
</dbReference>
<keyword evidence="3" id="KW-0998">Cell outer membrane</keyword>
<feature type="domain" description="OmpA-like" evidence="7">
    <location>
        <begin position="102"/>
        <end position="219"/>
    </location>
</feature>
<dbReference type="Pfam" id="PF00691">
    <property type="entry name" value="OmpA"/>
    <property type="match status" value="1"/>
</dbReference>
<accession>A0A4S8P3M4</accession>
<dbReference type="PANTHER" id="PTHR30329:SF21">
    <property type="entry name" value="LIPOPROTEIN YIAD-RELATED"/>
    <property type="match status" value="1"/>
</dbReference>
<reference evidence="8 9" key="1">
    <citation type="submission" date="2019-04" db="EMBL/GenBank/DDBJ databases">
        <title>Genome sequence of strain shin9-1.</title>
        <authorList>
            <person name="Gao J."/>
            <person name="Sun J."/>
        </authorList>
    </citation>
    <scope>NUCLEOTIDE SEQUENCE [LARGE SCALE GENOMIC DNA]</scope>
    <source>
        <strain evidence="9">shin9-1</strain>
    </source>
</reference>
<comment type="subcellular location">
    <subcellularLocation>
        <location evidence="1">Cell outer membrane</location>
    </subcellularLocation>
</comment>
<evidence type="ECO:0000256" key="5">
    <source>
        <dbReference type="SAM" id="MobiDB-lite"/>
    </source>
</evidence>
<evidence type="ECO:0000256" key="2">
    <source>
        <dbReference type="ARBA" id="ARBA00023136"/>
    </source>
</evidence>
<evidence type="ECO:0000313" key="9">
    <source>
        <dbReference type="Proteomes" id="UP000308828"/>
    </source>
</evidence>
<comment type="caution">
    <text evidence="8">The sequence shown here is derived from an EMBL/GenBank/DDBJ whole genome shotgun (WGS) entry which is preliminary data.</text>
</comment>
<dbReference type="InterPro" id="IPR050330">
    <property type="entry name" value="Bact_OuterMem_StrucFunc"/>
</dbReference>
<dbReference type="InterPro" id="IPR039567">
    <property type="entry name" value="Gly-zipper"/>
</dbReference>
<gene>
    <name evidence="8" type="ORF">FAA97_13750</name>
</gene>
<dbReference type="PANTHER" id="PTHR30329">
    <property type="entry name" value="STATOR ELEMENT OF FLAGELLAR MOTOR COMPLEX"/>
    <property type="match status" value="1"/>
</dbReference>
<dbReference type="PRINTS" id="PR01023">
    <property type="entry name" value="NAFLGMOTY"/>
</dbReference>
<dbReference type="RefSeq" id="WP_136599116.1">
    <property type="nucleotide sequence ID" value="NZ_STGV01000004.1"/>
</dbReference>
<dbReference type="OrthoDB" id="9782229at2"/>
<evidence type="ECO:0000256" key="6">
    <source>
        <dbReference type="SAM" id="SignalP"/>
    </source>
</evidence>
<evidence type="ECO:0000313" key="8">
    <source>
        <dbReference type="EMBL" id="THV22344.1"/>
    </source>
</evidence>
<dbReference type="Proteomes" id="UP000308828">
    <property type="component" value="Unassembled WGS sequence"/>
</dbReference>
<dbReference type="Gene3D" id="3.30.1330.60">
    <property type="entry name" value="OmpA-like domain"/>
    <property type="match status" value="1"/>
</dbReference>
<proteinExistence type="predicted"/>
<dbReference type="CDD" id="cd07185">
    <property type="entry name" value="OmpA_C-like"/>
    <property type="match status" value="1"/>
</dbReference>
<evidence type="ECO:0000256" key="4">
    <source>
        <dbReference type="PROSITE-ProRule" id="PRU00473"/>
    </source>
</evidence>